<dbReference type="AlphaFoldDB" id="A0A6L2PR80"/>
<dbReference type="InParanoid" id="A0A6L2PR80"/>
<gene>
    <name evidence="3" type="ORF">Cfor_05082</name>
</gene>
<dbReference type="InterPro" id="IPR036397">
    <property type="entry name" value="RNaseH_sf"/>
</dbReference>
<dbReference type="GO" id="GO:0003676">
    <property type="term" value="F:nucleic acid binding"/>
    <property type="evidence" value="ECO:0007669"/>
    <property type="project" value="InterPro"/>
</dbReference>
<sequence>MWRRNKAESAVGTQKSSNGKDNGVHREISIKSFKDSKKHTDRNATNRDKLLKSPGKRRWKGRRNVVFLDDFDKCIIRNANQDFYSCEKKAPAIRTLLPVITKEIHFPLGRLSLHRVVKSLGFKWTTCRSKRKILVERAAIVAWRSRYLKEAYSAARWGVSGFLPNAQLIYSAGLVTGDFHGHMNATNFEKLVAEKLIPKFPLQSVIVLDDAPVTVTRAANADIISRLYKKGVECDETTSKSDLCKLILPLKPLEKVYKIDAMVADHGHTVIRLPPYMCDLNPTELAWAKIKRPVRENKVTADMNLQKLLQVAEDSLSHVTKDDCQGYCKDVETLWKECWERDRVVPDVIGNIILHLNRDSDIDCDSDRGSSDTKDRSDCSSSEGTELGVTQCCSVSDINVFARIVVATV</sequence>
<dbReference type="Proteomes" id="UP000502823">
    <property type="component" value="Unassembled WGS sequence"/>
</dbReference>
<keyword evidence="4" id="KW-1185">Reference proteome</keyword>
<evidence type="ECO:0000313" key="3">
    <source>
        <dbReference type="EMBL" id="GFG35073.1"/>
    </source>
</evidence>
<evidence type="ECO:0000313" key="4">
    <source>
        <dbReference type="Proteomes" id="UP000502823"/>
    </source>
</evidence>
<dbReference type="Gene3D" id="3.30.420.10">
    <property type="entry name" value="Ribonuclease H-like superfamily/Ribonuclease H"/>
    <property type="match status" value="1"/>
</dbReference>
<protein>
    <recommendedName>
        <fullName evidence="2">Tc1-like transposase DDE domain-containing protein</fullName>
    </recommendedName>
</protein>
<proteinExistence type="predicted"/>
<feature type="compositionally biased region" description="Polar residues" evidence="1">
    <location>
        <begin position="11"/>
        <end position="20"/>
    </location>
</feature>
<dbReference type="OrthoDB" id="6604072at2759"/>
<dbReference type="EMBL" id="BLKM01011979">
    <property type="protein sequence ID" value="GFG35073.1"/>
    <property type="molecule type" value="Genomic_DNA"/>
</dbReference>
<accession>A0A6L2PR80</accession>
<evidence type="ECO:0000256" key="1">
    <source>
        <dbReference type="SAM" id="MobiDB-lite"/>
    </source>
</evidence>
<evidence type="ECO:0000259" key="2">
    <source>
        <dbReference type="Pfam" id="PF13358"/>
    </source>
</evidence>
<dbReference type="Pfam" id="PF13358">
    <property type="entry name" value="DDE_3"/>
    <property type="match status" value="1"/>
</dbReference>
<name>A0A6L2PR80_COPFO</name>
<feature type="region of interest" description="Disordered" evidence="1">
    <location>
        <begin position="1"/>
        <end position="55"/>
    </location>
</feature>
<feature type="compositionally biased region" description="Basic and acidic residues" evidence="1">
    <location>
        <begin position="41"/>
        <end position="51"/>
    </location>
</feature>
<organism evidence="3 4">
    <name type="scientific">Coptotermes formosanus</name>
    <name type="common">Formosan subterranean termite</name>
    <dbReference type="NCBI Taxonomy" id="36987"/>
    <lineage>
        <taxon>Eukaryota</taxon>
        <taxon>Metazoa</taxon>
        <taxon>Ecdysozoa</taxon>
        <taxon>Arthropoda</taxon>
        <taxon>Hexapoda</taxon>
        <taxon>Insecta</taxon>
        <taxon>Pterygota</taxon>
        <taxon>Neoptera</taxon>
        <taxon>Polyneoptera</taxon>
        <taxon>Dictyoptera</taxon>
        <taxon>Blattodea</taxon>
        <taxon>Blattoidea</taxon>
        <taxon>Termitoidae</taxon>
        <taxon>Rhinotermitidae</taxon>
        <taxon>Coptotermes</taxon>
    </lineage>
</organism>
<feature type="compositionally biased region" description="Basic and acidic residues" evidence="1">
    <location>
        <begin position="364"/>
        <end position="378"/>
    </location>
</feature>
<dbReference type="PANTHER" id="PTHR33939:SF1">
    <property type="entry name" value="DUF4371 DOMAIN-CONTAINING PROTEIN"/>
    <property type="match status" value="1"/>
</dbReference>
<feature type="compositionally biased region" description="Basic and acidic residues" evidence="1">
    <location>
        <begin position="22"/>
        <end position="35"/>
    </location>
</feature>
<feature type="domain" description="Tc1-like transposase DDE" evidence="2">
    <location>
        <begin position="174"/>
        <end position="298"/>
    </location>
</feature>
<dbReference type="InterPro" id="IPR038717">
    <property type="entry name" value="Tc1-like_DDE_dom"/>
</dbReference>
<reference evidence="4" key="1">
    <citation type="submission" date="2020-01" db="EMBL/GenBank/DDBJ databases">
        <title>Draft genome sequence of the Termite Coptotermes fromosanus.</title>
        <authorList>
            <person name="Itakura S."/>
            <person name="Yosikawa Y."/>
            <person name="Umezawa K."/>
        </authorList>
    </citation>
    <scope>NUCLEOTIDE SEQUENCE [LARGE SCALE GENOMIC DNA]</scope>
</reference>
<feature type="region of interest" description="Disordered" evidence="1">
    <location>
        <begin position="364"/>
        <end position="385"/>
    </location>
</feature>
<dbReference type="PANTHER" id="PTHR33939">
    <property type="entry name" value="PROTEIN CBG22215"/>
    <property type="match status" value="1"/>
</dbReference>
<comment type="caution">
    <text evidence="3">The sequence shown here is derived from an EMBL/GenBank/DDBJ whole genome shotgun (WGS) entry which is preliminary data.</text>
</comment>